<sequence>MTDLSPLNIAGLLARNTPQGPGVDDDTALVSTGSVLDVNTASRRVRVGIRGGDVWLPAVAARYASGAPVRVLFDATSARPVLVLGTAEPAAPVAAGQVKVIDGRTLTVTFGGPQFVIPSVAGAYEVDDTAWVMLDDWGRPVIALGPSLEPPPAPVEPPPDAGGEIVTATTTIGPQTSGTFSVAAGRWDQWNASRYGGASDIYQGNAYGSGQLRGFAGYGDQIRNLGALTIEEAVLTARKTADGNSAVLMVQGTAAGERPSGQPVAGPFESASSGSIGSGQTGSISLPAGLREALRTGAARGLVAVGGDYGGFGGTATPGSFTLAIRYTKAA</sequence>
<name>A0A7W5GGF5_9MICO</name>
<dbReference type="RefSeq" id="WP_183419645.1">
    <property type="nucleotide sequence ID" value="NZ_JACHXY010000002.1"/>
</dbReference>
<reference evidence="2 3" key="1">
    <citation type="submission" date="2020-08" db="EMBL/GenBank/DDBJ databases">
        <title>Genomic Encyclopedia of Type Strains, Phase III (KMG-III): the genomes of soil and plant-associated and newly described type strains.</title>
        <authorList>
            <person name="Whitman W."/>
        </authorList>
    </citation>
    <scope>NUCLEOTIDE SEQUENCE [LARGE SCALE GENOMIC DNA]</scope>
    <source>
        <strain evidence="2 3">CECT 8356</strain>
    </source>
</reference>
<dbReference type="EMBL" id="JACHXY010000002">
    <property type="protein sequence ID" value="MBB3158187.1"/>
    <property type="molecule type" value="Genomic_DNA"/>
</dbReference>
<evidence type="ECO:0000256" key="1">
    <source>
        <dbReference type="SAM" id="MobiDB-lite"/>
    </source>
</evidence>
<protein>
    <submittedName>
        <fullName evidence="2">Uncharacterized protein</fullName>
    </submittedName>
</protein>
<evidence type="ECO:0000313" key="3">
    <source>
        <dbReference type="Proteomes" id="UP000543579"/>
    </source>
</evidence>
<dbReference type="Proteomes" id="UP000543579">
    <property type="component" value="Unassembled WGS sequence"/>
</dbReference>
<feature type="region of interest" description="Disordered" evidence="1">
    <location>
        <begin position="255"/>
        <end position="280"/>
    </location>
</feature>
<comment type="caution">
    <text evidence="2">The sequence shown here is derived from an EMBL/GenBank/DDBJ whole genome shotgun (WGS) entry which is preliminary data.</text>
</comment>
<gene>
    <name evidence="2" type="ORF">FHS07_001883</name>
</gene>
<dbReference type="AlphaFoldDB" id="A0A7W5GGF5"/>
<evidence type="ECO:0000313" key="2">
    <source>
        <dbReference type="EMBL" id="MBB3158187.1"/>
    </source>
</evidence>
<organism evidence="2 3">
    <name type="scientific">Microbacterium proteolyticum</name>
    <dbReference type="NCBI Taxonomy" id="1572644"/>
    <lineage>
        <taxon>Bacteria</taxon>
        <taxon>Bacillati</taxon>
        <taxon>Actinomycetota</taxon>
        <taxon>Actinomycetes</taxon>
        <taxon>Micrococcales</taxon>
        <taxon>Microbacteriaceae</taxon>
        <taxon>Microbacterium</taxon>
    </lineage>
</organism>
<proteinExistence type="predicted"/>
<accession>A0A7W5GGF5</accession>